<comment type="caution">
    <text evidence="2">The sequence shown here is derived from an EMBL/GenBank/DDBJ whole genome shotgun (WGS) entry which is preliminary data.</text>
</comment>
<feature type="region of interest" description="Disordered" evidence="1">
    <location>
        <begin position="1"/>
        <end position="21"/>
    </location>
</feature>
<accession>A0ABQ5LM80</accession>
<proteinExistence type="predicted"/>
<name>A0ABQ5LM80_9GAMM</name>
<organism evidence="2 3">
    <name type="scientific">Pragia fontium</name>
    <dbReference type="NCBI Taxonomy" id="82985"/>
    <lineage>
        <taxon>Bacteria</taxon>
        <taxon>Pseudomonadati</taxon>
        <taxon>Pseudomonadota</taxon>
        <taxon>Gammaproteobacteria</taxon>
        <taxon>Enterobacterales</taxon>
        <taxon>Budviciaceae</taxon>
        <taxon>Pragia</taxon>
    </lineage>
</organism>
<feature type="compositionally biased region" description="Polar residues" evidence="1">
    <location>
        <begin position="1"/>
        <end position="10"/>
    </location>
</feature>
<gene>
    <name evidence="2" type="ORF">SOASR032_33090</name>
</gene>
<sequence>MRRTGGTETSKYPEEKKSTEIPLVAASERGAAQNLNQFVC</sequence>
<keyword evidence="3" id="KW-1185">Reference proteome</keyword>
<reference evidence="2" key="1">
    <citation type="submission" date="2022-06" db="EMBL/GenBank/DDBJ databases">
        <title>Draft genome sequences of Pragia fontium str. JCM24417.</title>
        <authorList>
            <person name="Wakabayashi Y."/>
            <person name="Kojima K."/>
        </authorList>
    </citation>
    <scope>NUCLEOTIDE SEQUENCE</scope>
    <source>
        <strain evidence="2">JCM 24417</strain>
    </source>
</reference>
<evidence type="ECO:0000313" key="3">
    <source>
        <dbReference type="Proteomes" id="UP001059610"/>
    </source>
</evidence>
<evidence type="ECO:0000256" key="1">
    <source>
        <dbReference type="SAM" id="MobiDB-lite"/>
    </source>
</evidence>
<dbReference type="Proteomes" id="UP001059610">
    <property type="component" value="Unassembled WGS sequence"/>
</dbReference>
<protein>
    <submittedName>
        <fullName evidence="2">Uncharacterized protein</fullName>
    </submittedName>
</protein>
<dbReference type="EMBL" id="BRLJ01000024">
    <property type="protein sequence ID" value="GKX64740.1"/>
    <property type="molecule type" value="Genomic_DNA"/>
</dbReference>
<evidence type="ECO:0000313" key="2">
    <source>
        <dbReference type="EMBL" id="GKX64740.1"/>
    </source>
</evidence>